<dbReference type="EMBL" id="SADE01000001">
    <property type="protein sequence ID" value="RVU37931.1"/>
    <property type="molecule type" value="Genomic_DNA"/>
</dbReference>
<dbReference type="PRINTS" id="PR01805">
    <property type="entry name" value="VACJLIPOPROT"/>
</dbReference>
<keyword evidence="6" id="KW-1185">Reference proteome</keyword>
<dbReference type="Pfam" id="PF04333">
    <property type="entry name" value="MlaA"/>
    <property type="match status" value="1"/>
</dbReference>
<dbReference type="InterPro" id="IPR007428">
    <property type="entry name" value="MlaA"/>
</dbReference>
<protein>
    <submittedName>
        <fullName evidence="5">VacJ family lipoprotein</fullName>
    </submittedName>
</protein>
<dbReference type="GO" id="GO:0120010">
    <property type="term" value="P:intermembrane phospholipid transfer"/>
    <property type="evidence" value="ECO:0007669"/>
    <property type="project" value="TreeGrafter"/>
</dbReference>
<accession>A0A3S2WAH9</accession>
<comment type="caution">
    <text evidence="5">The sequence shown here is derived from an EMBL/GenBank/DDBJ whole genome shotgun (WGS) entry which is preliminary data.</text>
</comment>
<evidence type="ECO:0000256" key="1">
    <source>
        <dbReference type="ARBA" id="ARBA00010634"/>
    </source>
</evidence>
<dbReference type="GO" id="GO:0016020">
    <property type="term" value="C:membrane"/>
    <property type="evidence" value="ECO:0007669"/>
    <property type="project" value="InterPro"/>
</dbReference>
<dbReference type="Proteomes" id="UP000287447">
    <property type="component" value="Unassembled WGS sequence"/>
</dbReference>
<name>A0A3S2WAH9_9PROT</name>
<sequence>MNIQRLLQFFMVCTLALGLASCATPQNTAGTSATVVNDPFEDVNRVIFDVNLALDKVIVRPFASLYGELPGGIKDSIRNFLRNLKTPVILANNLLQGDIQGASDTVGRFLTNTIIGLGGLFDVANGNGKGIAYRPEDFGQTLGVWGTSEGPYLMLPILGPSNLRDTVGMVPDYFMDPITWWGINSDKDLPTVIAIGRRVLETVDTRSRNMKQLEDLEATSLDFYATIRSLYHQQRENMIRNGDEAEGAPIPSVNFEIDEDDDGKAKAALVQ</sequence>
<dbReference type="PANTHER" id="PTHR30035:SF3">
    <property type="entry name" value="INTERMEMBRANE PHOSPHOLIPID TRANSPORT SYSTEM LIPOPROTEIN MLAA"/>
    <property type="match status" value="1"/>
</dbReference>
<dbReference type="PROSITE" id="PS51257">
    <property type="entry name" value="PROKAR_LIPOPROTEIN"/>
    <property type="match status" value="1"/>
</dbReference>
<reference evidence="6" key="1">
    <citation type="submission" date="2019-01" db="EMBL/GenBank/DDBJ databases">
        <title>Gri0909 isolated from a small marine red alga.</title>
        <authorList>
            <person name="Kim J."/>
            <person name="Jeong S.E."/>
            <person name="Jeon C.O."/>
        </authorList>
    </citation>
    <scope>NUCLEOTIDE SEQUENCE [LARGE SCALE GENOMIC DNA]</scope>
    <source>
        <strain evidence="6">Gri0909</strain>
    </source>
</reference>
<evidence type="ECO:0000256" key="2">
    <source>
        <dbReference type="ARBA" id="ARBA00022729"/>
    </source>
</evidence>
<gene>
    <name evidence="5" type="ORF">EOI86_01095</name>
</gene>
<evidence type="ECO:0000313" key="5">
    <source>
        <dbReference type="EMBL" id="RVU37931.1"/>
    </source>
</evidence>
<comment type="similarity">
    <text evidence="1">Belongs to the MlaA family.</text>
</comment>
<evidence type="ECO:0000256" key="4">
    <source>
        <dbReference type="SAM" id="SignalP"/>
    </source>
</evidence>
<feature type="region of interest" description="Disordered" evidence="3">
    <location>
        <begin position="242"/>
        <end position="271"/>
    </location>
</feature>
<evidence type="ECO:0000256" key="3">
    <source>
        <dbReference type="SAM" id="MobiDB-lite"/>
    </source>
</evidence>
<keyword evidence="2 4" id="KW-0732">Signal</keyword>
<feature type="chain" id="PRO_5018720383" evidence="4">
    <location>
        <begin position="29"/>
        <end position="271"/>
    </location>
</feature>
<dbReference type="AlphaFoldDB" id="A0A3S2WAH9"/>
<proteinExistence type="inferred from homology"/>
<dbReference type="PANTHER" id="PTHR30035">
    <property type="entry name" value="LIPOPROTEIN VACJ-RELATED"/>
    <property type="match status" value="1"/>
</dbReference>
<organism evidence="5 6">
    <name type="scientific">Hwanghaeella grinnelliae</name>
    <dbReference type="NCBI Taxonomy" id="2500179"/>
    <lineage>
        <taxon>Bacteria</taxon>
        <taxon>Pseudomonadati</taxon>
        <taxon>Pseudomonadota</taxon>
        <taxon>Alphaproteobacteria</taxon>
        <taxon>Rhodospirillales</taxon>
        <taxon>Rhodospirillaceae</taxon>
        <taxon>Hwanghaeella</taxon>
    </lineage>
</organism>
<evidence type="ECO:0000313" key="6">
    <source>
        <dbReference type="Proteomes" id="UP000287447"/>
    </source>
</evidence>
<feature type="signal peptide" evidence="4">
    <location>
        <begin position="1"/>
        <end position="28"/>
    </location>
</feature>
<keyword evidence="5" id="KW-0449">Lipoprotein</keyword>